<organism evidence="2 3">
    <name type="scientific">Oedothorax gibbosus</name>
    <dbReference type="NCBI Taxonomy" id="931172"/>
    <lineage>
        <taxon>Eukaryota</taxon>
        <taxon>Metazoa</taxon>
        <taxon>Ecdysozoa</taxon>
        <taxon>Arthropoda</taxon>
        <taxon>Chelicerata</taxon>
        <taxon>Arachnida</taxon>
        <taxon>Araneae</taxon>
        <taxon>Araneomorphae</taxon>
        <taxon>Entelegynae</taxon>
        <taxon>Araneoidea</taxon>
        <taxon>Linyphiidae</taxon>
        <taxon>Erigoninae</taxon>
        <taxon>Oedothorax</taxon>
    </lineage>
</organism>
<evidence type="ECO:0000313" key="3">
    <source>
        <dbReference type="Proteomes" id="UP000827092"/>
    </source>
</evidence>
<protein>
    <submittedName>
        <fullName evidence="2">Uncharacterized protein</fullName>
    </submittedName>
</protein>
<dbReference type="Proteomes" id="UP000827092">
    <property type="component" value="Unassembled WGS sequence"/>
</dbReference>
<gene>
    <name evidence="2" type="ORF">JTE90_012925</name>
</gene>
<sequence>MPTEANQQGKRARDDSTVYSTAFDDTTSIPPPPPPRSSASSPASHRHYRQHCQPSMHSDQLLHPPQADDSEDTASSVDPDGPIQSYQIIQWEAQQSQLPDYATSSKHASNGDMSSVLMH</sequence>
<accession>A0AAV6UZ16</accession>
<name>A0AAV6UZ16_9ARAC</name>
<evidence type="ECO:0000256" key="1">
    <source>
        <dbReference type="SAM" id="MobiDB-lite"/>
    </source>
</evidence>
<proteinExistence type="predicted"/>
<evidence type="ECO:0000313" key="2">
    <source>
        <dbReference type="EMBL" id="KAG8189750.1"/>
    </source>
</evidence>
<reference evidence="2 3" key="1">
    <citation type="journal article" date="2022" name="Nat. Ecol. Evol.">
        <title>A masculinizing supergene underlies an exaggerated male reproductive morph in a spider.</title>
        <authorList>
            <person name="Hendrickx F."/>
            <person name="De Corte Z."/>
            <person name="Sonet G."/>
            <person name="Van Belleghem S.M."/>
            <person name="Kostlbacher S."/>
            <person name="Vangestel C."/>
        </authorList>
    </citation>
    <scope>NUCLEOTIDE SEQUENCE [LARGE SCALE GENOMIC DNA]</scope>
    <source>
        <strain evidence="2">W744_W776</strain>
    </source>
</reference>
<feature type="compositionally biased region" description="Polar residues" evidence="1">
    <location>
        <begin position="84"/>
        <end position="113"/>
    </location>
</feature>
<feature type="compositionally biased region" description="Polar residues" evidence="1">
    <location>
        <begin position="17"/>
        <end position="28"/>
    </location>
</feature>
<dbReference type="EMBL" id="JAFNEN010000205">
    <property type="protein sequence ID" value="KAG8189750.1"/>
    <property type="molecule type" value="Genomic_DNA"/>
</dbReference>
<keyword evidence="3" id="KW-1185">Reference proteome</keyword>
<feature type="region of interest" description="Disordered" evidence="1">
    <location>
        <begin position="1"/>
        <end position="119"/>
    </location>
</feature>
<dbReference type="AlphaFoldDB" id="A0AAV6UZ16"/>
<comment type="caution">
    <text evidence="2">The sequence shown here is derived from an EMBL/GenBank/DDBJ whole genome shotgun (WGS) entry which is preliminary data.</text>
</comment>